<evidence type="ECO:0000313" key="4">
    <source>
        <dbReference type="Proteomes" id="UP000192472"/>
    </source>
</evidence>
<organism evidence="3 4">
    <name type="scientific">Reichenbachiella faecimaris</name>
    <dbReference type="NCBI Taxonomy" id="692418"/>
    <lineage>
        <taxon>Bacteria</taxon>
        <taxon>Pseudomonadati</taxon>
        <taxon>Bacteroidota</taxon>
        <taxon>Cytophagia</taxon>
        <taxon>Cytophagales</taxon>
        <taxon>Reichenbachiellaceae</taxon>
        <taxon>Reichenbachiella</taxon>
    </lineage>
</organism>
<dbReference type="AlphaFoldDB" id="A0A1W2GMZ0"/>
<evidence type="ECO:0000313" key="3">
    <source>
        <dbReference type="EMBL" id="SMD37961.1"/>
    </source>
</evidence>
<dbReference type="RefSeq" id="WP_084374192.1">
    <property type="nucleotide sequence ID" value="NZ_FWYF01000004.1"/>
</dbReference>
<dbReference type="STRING" id="692418.SAMN04488029_3562"/>
<keyword evidence="1" id="KW-1133">Transmembrane helix</keyword>
<evidence type="ECO:0000256" key="1">
    <source>
        <dbReference type="SAM" id="Phobius"/>
    </source>
</evidence>
<dbReference type="InterPro" id="IPR011990">
    <property type="entry name" value="TPR-like_helical_dom_sf"/>
</dbReference>
<dbReference type="Proteomes" id="UP000192472">
    <property type="component" value="Unassembled WGS sequence"/>
</dbReference>
<keyword evidence="1" id="KW-0812">Transmembrane</keyword>
<proteinExistence type="predicted"/>
<dbReference type="InterPro" id="IPR045957">
    <property type="entry name" value="DUF6377"/>
</dbReference>
<dbReference type="OrthoDB" id="1044679at2"/>
<dbReference type="EMBL" id="FWYF01000004">
    <property type="protein sequence ID" value="SMD37961.1"/>
    <property type="molecule type" value="Genomic_DNA"/>
</dbReference>
<dbReference type="Gene3D" id="1.25.40.10">
    <property type="entry name" value="Tetratricopeptide repeat domain"/>
    <property type="match status" value="1"/>
</dbReference>
<keyword evidence="1" id="KW-0472">Membrane</keyword>
<accession>A0A1W2GMZ0</accession>
<feature type="transmembrane region" description="Helical" evidence="1">
    <location>
        <begin position="335"/>
        <end position="358"/>
    </location>
</feature>
<keyword evidence="4" id="KW-1185">Reference proteome</keyword>
<feature type="domain" description="DUF6377" evidence="2">
    <location>
        <begin position="263"/>
        <end position="502"/>
    </location>
</feature>
<name>A0A1W2GMZ0_REIFA</name>
<sequence>MKAELLRAFVLSLVCVVIQLIGGGASAQTYPNQELKNAILEKERYVREKQQVISSLRRRLIANQGAAAQVKFDLNNALYQQYKSFIFDSAFFYSNRLIELGYEMNDKALVGYSKTNLGFTLLSAGMFKEAFDTLNTVIVKELPDSTKVEFYALMARALYDNSDYNQDNYYSELYVKNANSFVDFAISLADPDAYHYLYLNGLRNLRVEKTDEAIQYLNKLLNADKKISSHEYAITASTLSYLHLKLGDTSRAVNLLASACVSDIQSAIKETSALTSLAQLMYETGDIEQAYLYINESMSDARYYGAIQRMSQVGNILPIISAAKLNNVDSQRRKLLIYSIGLSILVVLTVAFAMITILQKSRLSKKDLIIKQNNDQLREANTLLSETSKIKDEYLGFYFDSNARNLNKMSDLKKSIESKLLDKKYDDIRYVLKKLDLKKEHEELFNNFDEAFVKIFPNFINRFNSLFEEDKQFHPEKGQILSPEIRIFALIRIGITDSDRLANILGYSVNTIYAYKNRIKSQSTVPNNEFEDRVMNIQSKETK</sequence>
<gene>
    <name evidence="3" type="ORF">SAMN04488029_3562</name>
</gene>
<dbReference type="Pfam" id="PF19904">
    <property type="entry name" value="DUF6377"/>
    <property type="match status" value="1"/>
</dbReference>
<evidence type="ECO:0000259" key="2">
    <source>
        <dbReference type="Pfam" id="PF19904"/>
    </source>
</evidence>
<reference evidence="3 4" key="1">
    <citation type="submission" date="2017-04" db="EMBL/GenBank/DDBJ databases">
        <authorList>
            <person name="Afonso C.L."/>
            <person name="Miller P.J."/>
            <person name="Scott M.A."/>
            <person name="Spackman E."/>
            <person name="Goraichik I."/>
            <person name="Dimitrov K.M."/>
            <person name="Suarez D.L."/>
            <person name="Swayne D.E."/>
        </authorList>
    </citation>
    <scope>NUCLEOTIDE SEQUENCE [LARGE SCALE GENOMIC DNA]</scope>
    <source>
        <strain evidence="3 4">DSM 26133</strain>
    </source>
</reference>
<protein>
    <recommendedName>
        <fullName evidence="2">DUF6377 domain-containing protein</fullName>
    </recommendedName>
</protein>
<dbReference type="SUPFAM" id="SSF48452">
    <property type="entry name" value="TPR-like"/>
    <property type="match status" value="1"/>
</dbReference>